<sequence>LFVCPGAPSRVPEPMLSFLSLCCQPPARWKQRRPEFCLTEGAREVSGILLLPAEGRATYREHSLLAWEGSMSARRQLRVQCLHMCRCGRIALLCSRHHGPRGTNSCRTPRASSSRRAARREVPRAAEVLRHARWPSALELGIDRPAVLPVGARDLLRGALGILSQVLFLGISTRESPPPLSAGLSGTASCRVGAAGPAGRRIVELAGLAKAPELNGRRGVLTGLPDAGGRWEVALFAQAEQKTRRLSVTQDRLATPPGAAPAGSVRLRLRNVPAEYDAALLKEELEDECFMEGEHFVGLLFDEVRRFGYLTAACERVALQLIGQFDAKAVARQSFLQASRHCASSHTLAHLTLSPPLVLSLFLPALARQFCRVVPPHLSQISHQPAAPGFAWGRLAG</sequence>
<accession>A0ABN9SKS3</accession>
<proteinExistence type="predicted"/>
<protein>
    <submittedName>
        <fullName evidence="2">Uncharacterized protein</fullName>
    </submittedName>
</protein>
<evidence type="ECO:0000313" key="2">
    <source>
        <dbReference type="EMBL" id="CAK0832375.1"/>
    </source>
</evidence>
<evidence type="ECO:0000256" key="1">
    <source>
        <dbReference type="SAM" id="MobiDB-lite"/>
    </source>
</evidence>
<dbReference type="Proteomes" id="UP001189429">
    <property type="component" value="Unassembled WGS sequence"/>
</dbReference>
<feature type="region of interest" description="Disordered" evidence="1">
    <location>
        <begin position="100"/>
        <end position="122"/>
    </location>
</feature>
<reference evidence="2" key="1">
    <citation type="submission" date="2023-10" db="EMBL/GenBank/DDBJ databases">
        <authorList>
            <person name="Chen Y."/>
            <person name="Shah S."/>
            <person name="Dougan E. K."/>
            <person name="Thang M."/>
            <person name="Chan C."/>
        </authorList>
    </citation>
    <scope>NUCLEOTIDE SEQUENCE [LARGE SCALE GENOMIC DNA]</scope>
</reference>
<dbReference type="EMBL" id="CAUYUJ010011669">
    <property type="protein sequence ID" value="CAK0832375.1"/>
    <property type="molecule type" value="Genomic_DNA"/>
</dbReference>
<gene>
    <name evidence="2" type="ORF">PCOR1329_LOCUS30403</name>
</gene>
<keyword evidence="3" id="KW-1185">Reference proteome</keyword>
<comment type="caution">
    <text evidence="2">The sequence shown here is derived from an EMBL/GenBank/DDBJ whole genome shotgun (WGS) entry which is preliminary data.</text>
</comment>
<evidence type="ECO:0000313" key="3">
    <source>
        <dbReference type="Proteomes" id="UP001189429"/>
    </source>
</evidence>
<name>A0ABN9SKS3_9DINO</name>
<organism evidence="2 3">
    <name type="scientific">Prorocentrum cordatum</name>
    <dbReference type="NCBI Taxonomy" id="2364126"/>
    <lineage>
        <taxon>Eukaryota</taxon>
        <taxon>Sar</taxon>
        <taxon>Alveolata</taxon>
        <taxon>Dinophyceae</taxon>
        <taxon>Prorocentrales</taxon>
        <taxon>Prorocentraceae</taxon>
        <taxon>Prorocentrum</taxon>
    </lineage>
</organism>
<feature type="non-terminal residue" evidence="2">
    <location>
        <position position="1"/>
    </location>
</feature>